<dbReference type="RefSeq" id="WP_371843228.1">
    <property type="nucleotide sequence ID" value="NZ_JBGMEL010000006.1"/>
</dbReference>
<accession>A0ABV4NMR8</accession>
<dbReference type="Gene3D" id="3.30.470.10">
    <property type="match status" value="1"/>
</dbReference>
<keyword evidence="1" id="KW-0808">Transferase</keyword>
<name>A0ABV4NMR8_9GAMM</name>
<dbReference type="InterPro" id="IPR043132">
    <property type="entry name" value="BCAT-like_C"/>
</dbReference>
<sequence length="256" mass="29141">MLKLPQCFHRGQLVQSLPADGHYQNGILETMRCHNGRLPLWPLHRRRLARSTLPAGLTLDEIEKHLFRLVAELRHREAIVRLRLGRVSGSDCWDLTFLPLIQSSESELGVHLFPCETYLPVSKSWNSGCKLLHRSRYNRAKSELPEGEHLDGLMLDSEGRVIESLRCNLLARFGDAWVTPSLQRCGVRGVMLDWLHGRIQWQERDMDIRALCGADELALCNSVRGIMPVIEIIGHKSWPIGAGVQGLQHLIVESLW</sequence>
<dbReference type="Proteomes" id="UP001569414">
    <property type="component" value="Unassembled WGS sequence"/>
</dbReference>
<dbReference type="Pfam" id="PF01063">
    <property type="entry name" value="Aminotran_4"/>
    <property type="match status" value="1"/>
</dbReference>
<dbReference type="Gene3D" id="3.20.10.10">
    <property type="entry name" value="D-amino Acid Aminotransferase, subunit A, domain 2"/>
    <property type="match status" value="1"/>
</dbReference>
<evidence type="ECO:0000313" key="2">
    <source>
        <dbReference type="Proteomes" id="UP001569414"/>
    </source>
</evidence>
<dbReference type="InterPro" id="IPR036038">
    <property type="entry name" value="Aminotransferase-like"/>
</dbReference>
<keyword evidence="1" id="KW-0032">Aminotransferase</keyword>
<gene>
    <name evidence="1" type="ORF">ACCI51_08055</name>
</gene>
<dbReference type="EMBL" id="JBGMEL010000006">
    <property type="protein sequence ID" value="MFA0790499.1"/>
    <property type="molecule type" value="Genomic_DNA"/>
</dbReference>
<dbReference type="SUPFAM" id="SSF56752">
    <property type="entry name" value="D-aminoacid aminotransferase-like PLP-dependent enzymes"/>
    <property type="match status" value="1"/>
</dbReference>
<proteinExistence type="predicted"/>
<protein>
    <submittedName>
        <fullName evidence="1">Aminotransferase class IV</fullName>
    </submittedName>
</protein>
<dbReference type="GO" id="GO:0008483">
    <property type="term" value="F:transaminase activity"/>
    <property type="evidence" value="ECO:0007669"/>
    <property type="project" value="UniProtKB-KW"/>
</dbReference>
<evidence type="ECO:0000313" key="1">
    <source>
        <dbReference type="EMBL" id="MFA0790499.1"/>
    </source>
</evidence>
<comment type="caution">
    <text evidence="1">The sequence shown here is derived from an EMBL/GenBank/DDBJ whole genome shotgun (WGS) entry which is preliminary data.</text>
</comment>
<keyword evidence="2" id="KW-1185">Reference proteome</keyword>
<reference evidence="1 2" key="1">
    <citation type="submission" date="2024-08" db="EMBL/GenBank/DDBJ databases">
        <authorList>
            <person name="Ishaq N."/>
        </authorList>
    </citation>
    <scope>NUCLEOTIDE SEQUENCE [LARGE SCALE GENOMIC DNA]</scope>
    <source>
        <strain evidence="1 2">JCM 30400</strain>
    </source>
</reference>
<dbReference type="InterPro" id="IPR001544">
    <property type="entry name" value="Aminotrans_IV"/>
</dbReference>
<organism evidence="1 2">
    <name type="scientific">Microbulbifer echini</name>
    <dbReference type="NCBI Taxonomy" id="1529067"/>
    <lineage>
        <taxon>Bacteria</taxon>
        <taxon>Pseudomonadati</taxon>
        <taxon>Pseudomonadota</taxon>
        <taxon>Gammaproteobacteria</taxon>
        <taxon>Cellvibrionales</taxon>
        <taxon>Microbulbiferaceae</taxon>
        <taxon>Microbulbifer</taxon>
    </lineage>
</organism>
<dbReference type="InterPro" id="IPR043131">
    <property type="entry name" value="BCAT-like_N"/>
</dbReference>